<dbReference type="Proteomes" id="UP000056419">
    <property type="component" value="Unassembled WGS sequence"/>
</dbReference>
<dbReference type="PROSITE" id="PS51257">
    <property type="entry name" value="PROKAR_LIPOPROTEIN"/>
    <property type="match status" value="1"/>
</dbReference>
<proteinExistence type="predicted"/>
<evidence type="ECO:0000313" key="2">
    <source>
        <dbReference type="EMBL" id="KWR57098.1"/>
    </source>
</evidence>
<dbReference type="InterPro" id="IPR011990">
    <property type="entry name" value="TPR-like_helical_dom_sf"/>
</dbReference>
<accession>A0A108TBT0</accession>
<dbReference type="RefSeq" id="WP_060385207.1">
    <property type="nucleotide sequence ID" value="NZ_LRGC01000002.1"/>
</dbReference>
<feature type="signal peptide" evidence="1">
    <location>
        <begin position="1"/>
        <end position="20"/>
    </location>
</feature>
<dbReference type="STRING" id="46506.AA415_00554"/>
<evidence type="ECO:0000313" key="3">
    <source>
        <dbReference type="Proteomes" id="UP000056419"/>
    </source>
</evidence>
<gene>
    <name evidence="2" type="ORF">AA415_00554</name>
</gene>
<dbReference type="SUPFAM" id="SSF48452">
    <property type="entry name" value="TPR-like"/>
    <property type="match status" value="1"/>
</dbReference>
<dbReference type="AlphaFoldDB" id="A0A108TBT0"/>
<protein>
    <submittedName>
        <fullName evidence="2">Starch-binding associating with outer membrane</fullName>
    </submittedName>
</protein>
<dbReference type="PATRIC" id="fig|46506.5.peg.597"/>
<sequence length="656" mass="73063" precursor="true">MKKLIHIALGLALVFGMSSCEDYLDVNTDPDNPVSETVSPQLRLPWIQNYYAYAWGTASMRTNTIAGIMTQTGGTAANSLLSSWNPAQSSCTTIYQNFYLGAGVNIDPLIEKAEAEGAYHYEGAAYCIKAMGFMMMLDLHGELPVQEAFTGKTNPAYDDGKTMYELCMGYLDKAIENFGKQQNTTAPALSAGDLWNGGEVSRWLKLCYGLKARYLLKLSKKADLYDPEAILTALNSAPQSNDDNTIMKHYNVEGDEVNFTVSDPYQASVIWDCTGYGSTQRLTRWYVNLLTNKFTGGSGAEDPRLSKLVPAMMTNVKLNADGKITANEWIRDAGVDVIHSTTRAEGGPVAALFVTGGETGYNKEKGGFMITYDLSKADNETKTKFIADAQAIHQTTVDGNNVTVLYQKGAAYCNNKDYKRAGDTIYVNLRSNGMANSGRNTTDMYYYTDAKSDYVGGTGTFYARPNSDSDILTYSEMCFIKAEVLFRKGDTDGALDAYQKGIKANFDRMQAKLKSWEAEGTKNPDQKPMDESEISTYMASSSVCQNAASLTLFEIMRQKIIALGINTENWNDMRRLDYDYVDYDRPQDFTAVSKIVGTSKNEPTYWFRRFSQSTHESNYNLTQLKASNKQAMTDPIWSCPVWWDCATDNEYYGYIK</sequence>
<evidence type="ECO:0000256" key="1">
    <source>
        <dbReference type="SAM" id="SignalP"/>
    </source>
</evidence>
<dbReference type="Pfam" id="PF12771">
    <property type="entry name" value="SusD-like_2"/>
    <property type="match status" value="2"/>
</dbReference>
<dbReference type="Gene3D" id="1.25.40.390">
    <property type="match status" value="2"/>
</dbReference>
<name>A0A108TBT0_BACSE</name>
<keyword evidence="1" id="KW-0732">Signal</keyword>
<comment type="caution">
    <text evidence="2">The sequence shown here is derived from an EMBL/GenBank/DDBJ whole genome shotgun (WGS) entry which is preliminary data.</text>
</comment>
<keyword evidence="3" id="KW-1185">Reference proteome</keyword>
<reference evidence="2 3" key="1">
    <citation type="journal article" date="2016" name="BMC Genomics">
        <title>Type VI secretion systems of human gut Bacteroidales segregate into three genetic architectures, two of which are contained on mobile genetic elements.</title>
        <authorList>
            <person name="Coyne M.J."/>
            <person name="Roelofs K.G."/>
            <person name="Comstock L.E."/>
        </authorList>
    </citation>
    <scope>NUCLEOTIDE SEQUENCE [LARGE SCALE GENOMIC DNA]</scope>
    <source>
        <strain evidence="2 3">CL09T03C01</strain>
    </source>
</reference>
<dbReference type="InterPro" id="IPR041662">
    <property type="entry name" value="SusD-like_2"/>
</dbReference>
<organism evidence="2 3">
    <name type="scientific">Bacteroides stercoris</name>
    <dbReference type="NCBI Taxonomy" id="46506"/>
    <lineage>
        <taxon>Bacteria</taxon>
        <taxon>Pseudomonadati</taxon>
        <taxon>Bacteroidota</taxon>
        <taxon>Bacteroidia</taxon>
        <taxon>Bacteroidales</taxon>
        <taxon>Bacteroidaceae</taxon>
        <taxon>Bacteroides</taxon>
    </lineage>
</organism>
<dbReference type="EMBL" id="LRGC01000002">
    <property type="protein sequence ID" value="KWR57098.1"/>
    <property type="molecule type" value="Genomic_DNA"/>
</dbReference>
<feature type="chain" id="PRO_5007131066" evidence="1">
    <location>
        <begin position="21"/>
        <end position="656"/>
    </location>
</feature>